<proteinExistence type="predicted"/>
<reference evidence="1" key="1">
    <citation type="journal article" date="2019" name="Sci. Rep.">
        <title>Draft genome of Tanacetum cinerariifolium, the natural source of mosquito coil.</title>
        <authorList>
            <person name="Yamashiro T."/>
            <person name="Shiraishi A."/>
            <person name="Satake H."/>
            <person name="Nakayama K."/>
        </authorList>
    </citation>
    <scope>NUCLEOTIDE SEQUENCE</scope>
</reference>
<name>A0A699SLI2_TANCI</name>
<accession>A0A699SLI2</accession>
<sequence length="51" mass="4995">LSPTSHPSLGVASSGLFRGGVSASGIPVLRLVDGVDRGKSNNGSVPDGCSE</sequence>
<evidence type="ECO:0000313" key="1">
    <source>
        <dbReference type="EMBL" id="GFC98641.1"/>
    </source>
</evidence>
<dbReference type="AlphaFoldDB" id="A0A699SLI2"/>
<organism evidence="1">
    <name type="scientific">Tanacetum cinerariifolium</name>
    <name type="common">Dalmatian daisy</name>
    <name type="synonym">Chrysanthemum cinerariifolium</name>
    <dbReference type="NCBI Taxonomy" id="118510"/>
    <lineage>
        <taxon>Eukaryota</taxon>
        <taxon>Viridiplantae</taxon>
        <taxon>Streptophyta</taxon>
        <taxon>Embryophyta</taxon>
        <taxon>Tracheophyta</taxon>
        <taxon>Spermatophyta</taxon>
        <taxon>Magnoliopsida</taxon>
        <taxon>eudicotyledons</taxon>
        <taxon>Gunneridae</taxon>
        <taxon>Pentapetalae</taxon>
        <taxon>asterids</taxon>
        <taxon>campanulids</taxon>
        <taxon>Asterales</taxon>
        <taxon>Asteraceae</taxon>
        <taxon>Asteroideae</taxon>
        <taxon>Anthemideae</taxon>
        <taxon>Anthemidinae</taxon>
        <taxon>Tanacetum</taxon>
    </lineage>
</organism>
<gene>
    <name evidence="1" type="ORF">Tci_870611</name>
</gene>
<comment type="caution">
    <text evidence="1">The sequence shown here is derived from an EMBL/GenBank/DDBJ whole genome shotgun (WGS) entry which is preliminary data.</text>
</comment>
<protein>
    <submittedName>
        <fullName evidence="1">Uncharacterized protein</fullName>
    </submittedName>
</protein>
<feature type="non-terminal residue" evidence="1">
    <location>
        <position position="1"/>
    </location>
</feature>
<dbReference type="EMBL" id="BKCJ011173324">
    <property type="protein sequence ID" value="GFC98641.1"/>
    <property type="molecule type" value="Genomic_DNA"/>
</dbReference>